<accession>A0A1M5J3E5</accession>
<reference evidence="4" key="1">
    <citation type="submission" date="2016-11" db="EMBL/GenBank/DDBJ databases">
        <authorList>
            <person name="Varghese N."/>
            <person name="Submissions S."/>
        </authorList>
    </citation>
    <scope>NUCLEOTIDE SEQUENCE [LARGE SCALE GENOMIC DNA]</scope>
    <source>
        <strain evidence="4">DSM 9756</strain>
    </source>
</reference>
<sequence length="403" mass="45801">MQKQVNQRQLAWIAARHVLEPEKFFDFADELKNNADFGPVQNLAITLSGGALPLQLTGDPSQVRSEYEQLTDKRFTSVAIKAVFPNAQNLNLTLSAHLQFGHINISIQNGTEEIIQKIFLLVSEFFPRSTGPSDEEIEQQSVKLAEMIREAEKAVRAGKEAEKSTKEIENIEKSSKRIFDTIQNHLSESEKLSTQIKTLANESSQKATEINNLLNQIQSNRDTSQKLRDDIGANEAKIREFFNEIEKYQKTIVSTTNEAKNKIESFQNETSAIIEKNKSLQKEVKEHLLKAVGASLFSAFEKRKKRIEFSKWIWAALTATAIIAQVLVIVWIANHVQSIQGDIPFYKTPGFILRVTVSIPIVFFIGYAIHQYAKEREYEELYGFKSSISFSLSPYLDLVKKIK</sequence>
<keyword evidence="2" id="KW-0812">Transmembrane</keyword>
<keyword evidence="2" id="KW-1133">Transmembrane helix</keyword>
<dbReference type="Proteomes" id="UP000184076">
    <property type="component" value="Unassembled WGS sequence"/>
</dbReference>
<dbReference type="OrthoDB" id="5500487at2"/>
<dbReference type="EMBL" id="FQVB01000066">
    <property type="protein sequence ID" value="SHG35138.1"/>
    <property type="molecule type" value="Genomic_DNA"/>
</dbReference>
<dbReference type="SUPFAM" id="SSF58104">
    <property type="entry name" value="Methyl-accepting chemotaxis protein (MCP) signaling domain"/>
    <property type="match status" value="1"/>
</dbReference>
<evidence type="ECO:0000313" key="4">
    <source>
        <dbReference type="Proteomes" id="UP000184076"/>
    </source>
</evidence>
<proteinExistence type="predicted"/>
<dbReference type="Gene3D" id="1.10.287.1490">
    <property type="match status" value="1"/>
</dbReference>
<dbReference type="RefSeq" id="WP_143156571.1">
    <property type="nucleotide sequence ID" value="NZ_FQVB01000066.1"/>
</dbReference>
<feature type="transmembrane region" description="Helical" evidence="2">
    <location>
        <begin position="351"/>
        <end position="369"/>
    </location>
</feature>
<evidence type="ECO:0000256" key="2">
    <source>
        <dbReference type="SAM" id="Phobius"/>
    </source>
</evidence>
<evidence type="ECO:0000256" key="1">
    <source>
        <dbReference type="SAM" id="Coils"/>
    </source>
</evidence>
<evidence type="ECO:0000313" key="3">
    <source>
        <dbReference type="EMBL" id="SHG35138.1"/>
    </source>
</evidence>
<dbReference type="AlphaFoldDB" id="A0A1M5J3E5"/>
<feature type="coiled-coil region" evidence="1">
    <location>
        <begin position="137"/>
        <end position="283"/>
    </location>
</feature>
<keyword evidence="2" id="KW-0472">Membrane</keyword>
<keyword evidence="1" id="KW-0175">Coiled coil</keyword>
<protein>
    <submittedName>
        <fullName evidence="3">Predicted nucleic acid-binding protein, contains Zn-ribbon domain</fullName>
    </submittedName>
</protein>
<organism evidence="3 4">
    <name type="scientific">Desulfacinum infernum DSM 9756</name>
    <dbReference type="NCBI Taxonomy" id="1121391"/>
    <lineage>
        <taxon>Bacteria</taxon>
        <taxon>Pseudomonadati</taxon>
        <taxon>Thermodesulfobacteriota</taxon>
        <taxon>Syntrophobacteria</taxon>
        <taxon>Syntrophobacterales</taxon>
        <taxon>Syntrophobacteraceae</taxon>
        <taxon>Desulfacinum</taxon>
    </lineage>
</organism>
<gene>
    <name evidence="3" type="ORF">SAMN02745206_03726</name>
</gene>
<feature type="transmembrane region" description="Helical" evidence="2">
    <location>
        <begin position="312"/>
        <end position="331"/>
    </location>
</feature>
<name>A0A1M5J3E5_9BACT</name>
<keyword evidence="4" id="KW-1185">Reference proteome</keyword>